<dbReference type="EMBL" id="BKCJ010198502">
    <property type="protein sequence ID" value="GEY66776.1"/>
    <property type="molecule type" value="Genomic_DNA"/>
</dbReference>
<evidence type="ECO:0000313" key="2">
    <source>
        <dbReference type="EMBL" id="GEY66776.1"/>
    </source>
</evidence>
<keyword evidence="1" id="KW-1133">Transmembrane helix</keyword>
<proteinExistence type="predicted"/>
<feature type="transmembrane region" description="Helical" evidence="1">
    <location>
        <begin position="207"/>
        <end position="230"/>
    </location>
</feature>
<dbReference type="Pfam" id="PF03140">
    <property type="entry name" value="DUF247"/>
    <property type="match status" value="1"/>
</dbReference>
<keyword evidence="1" id="KW-0472">Membrane</keyword>
<feature type="non-terminal residue" evidence="2">
    <location>
        <position position="1"/>
    </location>
</feature>
<evidence type="ECO:0000256" key="1">
    <source>
        <dbReference type="SAM" id="Phobius"/>
    </source>
</evidence>
<sequence length="233" mass="27208">IQLLINVLGYLHKRYQLVAAKSLNPLRSLKSKHVDKKGSKNTHAAFHSIVELDRSGMHFKPHQEHIWSMTIKFQSSLFQRVPWFWSKPTLLMPTLEIDDATELILRNLIAYEQSFPNKGYYFTSYANAMDMLIDTQEDIAKLVESKVLVNGLGSNQEAADMINKICKNIYITEFYYAQEFEEIDKYYNDFWPKHMALLRRVYFNNPWNIFALLAAIILFSLTVVQTIYAIKGK</sequence>
<keyword evidence="1" id="KW-0812">Transmembrane</keyword>
<gene>
    <name evidence="2" type="ORF">Tci_438750</name>
</gene>
<dbReference type="PANTHER" id="PTHR31170:SF25">
    <property type="entry name" value="BNAA09G04570D PROTEIN"/>
    <property type="match status" value="1"/>
</dbReference>
<name>A0A699HS28_TANCI</name>
<reference evidence="2" key="1">
    <citation type="journal article" date="2019" name="Sci. Rep.">
        <title>Draft genome of Tanacetum cinerariifolium, the natural source of mosquito coil.</title>
        <authorList>
            <person name="Yamashiro T."/>
            <person name="Shiraishi A."/>
            <person name="Satake H."/>
            <person name="Nakayama K."/>
        </authorList>
    </citation>
    <scope>NUCLEOTIDE SEQUENCE</scope>
</reference>
<comment type="caution">
    <text evidence="2">The sequence shown here is derived from an EMBL/GenBank/DDBJ whole genome shotgun (WGS) entry which is preliminary data.</text>
</comment>
<dbReference type="AlphaFoldDB" id="A0A699HS28"/>
<accession>A0A699HS28</accession>
<protein>
    <submittedName>
        <fullName evidence="2">Putative UPF0481 protein At3g02645</fullName>
    </submittedName>
</protein>
<dbReference type="PANTHER" id="PTHR31170">
    <property type="entry name" value="BNAC04G53230D PROTEIN"/>
    <property type="match status" value="1"/>
</dbReference>
<dbReference type="InterPro" id="IPR004158">
    <property type="entry name" value="DUF247_pln"/>
</dbReference>
<organism evidence="2">
    <name type="scientific">Tanacetum cinerariifolium</name>
    <name type="common">Dalmatian daisy</name>
    <name type="synonym">Chrysanthemum cinerariifolium</name>
    <dbReference type="NCBI Taxonomy" id="118510"/>
    <lineage>
        <taxon>Eukaryota</taxon>
        <taxon>Viridiplantae</taxon>
        <taxon>Streptophyta</taxon>
        <taxon>Embryophyta</taxon>
        <taxon>Tracheophyta</taxon>
        <taxon>Spermatophyta</taxon>
        <taxon>Magnoliopsida</taxon>
        <taxon>eudicotyledons</taxon>
        <taxon>Gunneridae</taxon>
        <taxon>Pentapetalae</taxon>
        <taxon>asterids</taxon>
        <taxon>campanulids</taxon>
        <taxon>Asterales</taxon>
        <taxon>Asteraceae</taxon>
        <taxon>Asteroideae</taxon>
        <taxon>Anthemideae</taxon>
        <taxon>Anthemidinae</taxon>
        <taxon>Tanacetum</taxon>
    </lineage>
</organism>